<keyword evidence="2" id="KW-0175">Coiled coil</keyword>
<dbReference type="Proteomes" id="UP000243629">
    <property type="component" value="Unassembled WGS sequence"/>
</dbReference>
<comment type="similarity">
    <text evidence="1">Belongs to the membrane fusion protein (MFP) (TC 8.A.1) family.</text>
</comment>
<gene>
    <name evidence="5" type="ORF">SAMN05216217_101353</name>
</gene>
<dbReference type="OrthoDB" id="9811754at2"/>
<reference evidence="6" key="1">
    <citation type="submission" date="2016-10" db="EMBL/GenBank/DDBJ databases">
        <authorList>
            <person name="Varghese N."/>
            <person name="Submissions S."/>
        </authorList>
    </citation>
    <scope>NUCLEOTIDE SEQUENCE [LARGE SCALE GENOMIC DNA]</scope>
    <source>
        <strain evidence="6">DSM 24213</strain>
    </source>
</reference>
<dbReference type="Pfam" id="PF25917">
    <property type="entry name" value="BSH_RND"/>
    <property type="match status" value="1"/>
</dbReference>
<evidence type="ECO:0000259" key="4">
    <source>
        <dbReference type="Pfam" id="PF25954"/>
    </source>
</evidence>
<name>A0A1I4NIZ1_9GAMM</name>
<evidence type="ECO:0000256" key="1">
    <source>
        <dbReference type="ARBA" id="ARBA00009477"/>
    </source>
</evidence>
<dbReference type="PANTHER" id="PTHR30386:SF24">
    <property type="entry name" value="MULTIDRUG RESISTANCE EFFLUX PUMP"/>
    <property type="match status" value="1"/>
</dbReference>
<proteinExistence type="inferred from homology"/>
<evidence type="ECO:0000313" key="5">
    <source>
        <dbReference type="EMBL" id="SFM15436.1"/>
    </source>
</evidence>
<dbReference type="Gene3D" id="2.40.50.100">
    <property type="match status" value="1"/>
</dbReference>
<dbReference type="Gene3D" id="1.10.287.470">
    <property type="entry name" value="Helix hairpin bin"/>
    <property type="match status" value="2"/>
</dbReference>
<dbReference type="AlphaFoldDB" id="A0A1I4NIZ1"/>
<keyword evidence="6" id="KW-1185">Reference proteome</keyword>
<dbReference type="Gene3D" id="2.40.30.170">
    <property type="match status" value="1"/>
</dbReference>
<dbReference type="STRING" id="1720063.SAMN05216217_101353"/>
<dbReference type="InterPro" id="IPR050739">
    <property type="entry name" value="MFP"/>
</dbReference>
<sequence>MASRTRLRLFLFLLVCALAVASFTAHWWLIGRHYQSTSNAYVHAEISRVGSQLAAQVMEVLVDDNQLVEAGQLLVRLDDRDFRLARQLAEASLQTRLAEQQQVRARLAQQDSRLAAARAEIDAQQAELQRLQRDLARLTPLRQSGYASEEQLSHLQAQQQVVRARLRAAEAELRTRELDNNGLQAELQRLAALETAARAEIERAELAIERSEIRAAVAGRIGQRSVRVGQQVQVGQQLLALVPEQQLWVQANFKETQIRRLHPGQRVRLQFDAFPGEPVDGVIDSLFPATGAQFSLLPPDNATGNFTKVVQRLPVKILIDPQHPLRPLIRPGLSVQVRVDLRD</sequence>
<feature type="domain" description="Multidrug resistance protein MdtA-like barrel-sandwich hybrid" evidence="3">
    <location>
        <begin position="47"/>
        <end position="242"/>
    </location>
</feature>
<organism evidence="5 6">
    <name type="scientific">Halopseudomonas yangmingensis</name>
    <dbReference type="NCBI Taxonomy" id="1720063"/>
    <lineage>
        <taxon>Bacteria</taxon>
        <taxon>Pseudomonadati</taxon>
        <taxon>Pseudomonadota</taxon>
        <taxon>Gammaproteobacteria</taxon>
        <taxon>Pseudomonadales</taxon>
        <taxon>Pseudomonadaceae</taxon>
        <taxon>Halopseudomonas</taxon>
    </lineage>
</organism>
<dbReference type="InterPro" id="IPR058625">
    <property type="entry name" value="MdtA-like_BSH"/>
</dbReference>
<protein>
    <submittedName>
        <fullName evidence="5">Membrane fusion protein, multidrug efflux system</fullName>
    </submittedName>
</protein>
<dbReference type="SUPFAM" id="SSF111369">
    <property type="entry name" value="HlyD-like secretion proteins"/>
    <property type="match status" value="2"/>
</dbReference>
<evidence type="ECO:0000256" key="2">
    <source>
        <dbReference type="SAM" id="Coils"/>
    </source>
</evidence>
<dbReference type="RefSeq" id="WP_093471810.1">
    <property type="nucleotide sequence ID" value="NZ_FOUI01000001.1"/>
</dbReference>
<evidence type="ECO:0000313" key="6">
    <source>
        <dbReference type="Proteomes" id="UP000243629"/>
    </source>
</evidence>
<accession>A0A1I4NIZ1</accession>
<dbReference type="GO" id="GO:0055085">
    <property type="term" value="P:transmembrane transport"/>
    <property type="evidence" value="ECO:0007669"/>
    <property type="project" value="InterPro"/>
</dbReference>
<feature type="domain" description="CusB-like beta-barrel" evidence="4">
    <location>
        <begin position="246"/>
        <end position="290"/>
    </location>
</feature>
<dbReference type="EMBL" id="FOUI01000001">
    <property type="protein sequence ID" value="SFM15436.1"/>
    <property type="molecule type" value="Genomic_DNA"/>
</dbReference>
<evidence type="ECO:0000259" key="3">
    <source>
        <dbReference type="Pfam" id="PF25917"/>
    </source>
</evidence>
<dbReference type="PANTHER" id="PTHR30386">
    <property type="entry name" value="MEMBRANE FUSION SUBUNIT OF EMRAB-TOLC MULTIDRUG EFFLUX PUMP"/>
    <property type="match status" value="1"/>
</dbReference>
<feature type="coiled-coil region" evidence="2">
    <location>
        <begin position="100"/>
        <end position="216"/>
    </location>
</feature>
<dbReference type="Pfam" id="PF25954">
    <property type="entry name" value="Beta-barrel_RND_2"/>
    <property type="match status" value="1"/>
</dbReference>
<dbReference type="InterPro" id="IPR058792">
    <property type="entry name" value="Beta-barrel_RND_2"/>
</dbReference>